<dbReference type="PANTHER" id="PTHR48467">
    <property type="entry name" value="GLUTAMATE SYNTHASE 1 [NADH], CHLOROPLASTIC-LIKE"/>
    <property type="match status" value="1"/>
</dbReference>
<reference evidence="12 13" key="1">
    <citation type="submission" date="2020-08" db="EMBL/GenBank/DDBJ databases">
        <authorList>
            <person name="Mo P."/>
        </authorList>
    </citation>
    <scope>NUCLEOTIDE SEQUENCE [LARGE SCALE GENOMIC DNA]</scope>
    <source>
        <strain evidence="12 13">CGMCC 4.1532</strain>
    </source>
</reference>
<protein>
    <recommendedName>
        <fullName evidence="3">ferredoxin--NADP(+) reductase</fullName>
        <ecNumber evidence="3">1.18.1.2</ecNumber>
    </recommendedName>
</protein>
<gene>
    <name evidence="12" type="ORF">H6H00_19965</name>
</gene>
<dbReference type="Gene3D" id="3.40.50.720">
    <property type="entry name" value="NAD(P)-binding Rossmann-like Domain"/>
    <property type="match status" value="1"/>
</dbReference>
<dbReference type="InterPro" id="IPR021163">
    <property type="entry name" value="Ferredox_Rdtase_adrenod"/>
</dbReference>
<dbReference type="InterPro" id="IPR023753">
    <property type="entry name" value="FAD/NAD-binding_dom"/>
</dbReference>
<dbReference type="InterPro" id="IPR036188">
    <property type="entry name" value="FAD/NAD-bd_sf"/>
</dbReference>
<keyword evidence="13" id="KW-1185">Reference proteome</keyword>
<accession>A0A7G7MSF5</accession>
<dbReference type="EC" id="1.18.1.2" evidence="3"/>
<evidence type="ECO:0000313" key="13">
    <source>
        <dbReference type="Proteomes" id="UP000515728"/>
    </source>
</evidence>
<feature type="domain" description="FAD/NAD(P)-binding" evidence="11">
    <location>
        <begin position="5"/>
        <end position="174"/>
    </location>
</feature>
<dbReference type="PIRSF" id="PIRSF000362">
    <property type="entry name" value="FNR"/>
    <property type="match status" value="1"/>
</dbReference>
<dbReference type="GO" id="GO:0004324">
    <property type="term" value="F:ferredoxin-NADP+ reductase activity"/>
    <property type="evidence" value="ECO:0007669"/>
    <property type="project" value="UniProtKB-EC"/>
</dbReference>
<dbReference type="InterPro" id="IPR055275">
    <property type="entry name" value="Ferredox_Rdtase"/>
</dbReference>
<dbReference type="SUPFAM" id="SSF51971">
    <property type="entry name" value="Nucleotide-binding domain"/>
    <property type="match status" value="2"/>
</dbReference>
<evidence type="ECO:0000256" key="9">
    <source>
        <dbReference type="PIRSR" id="PIRSR000362-1"/>
    </source>
</evidence>
<dbReference type="Proteomes" id="UP000515728">
    <property type="component" value="Chromosome"/>
</dbReference>
<evidence type="ECO:0000256" key="2">
    <source>
        <dbReference type="ARBA" id="ARBA00008312"/>
    </source>
</evidence>
<evidence type="ECO:0000313" key="12">
    <source>
        <dbReference type="EMBL" id="QNG55716.1"/>
    </source>
</evidence>
<evidence type="ECO:0000256" key="3">
    <source>
        <dbReference type="ARBA" id="ARBA00013223"/>
    </source>
</evidence>
<sequence length="442" mass="47287">MLPARIAVVGAGPAGLFAAADLVRRSDVVVDVIDRVPAPFGLVRYGVAPDHPKIKSVVRSLQRALEHDRVRFVGNVEYGRDVDRAFLDLHYDATIFATGALNSRPLGVAGEDLPGSCSASDFVSWYNGHPDAVRMFVLDSQAAAVVGAGNVALDIARLLTRQVGALALTDVPSAVLEAFAASTVRDVHILCRRGAAQTKFTTKELLDLRELRGVGVLVDPEELRDVPAGTGGPVMPNAEVFRTWAADRVAQQAAPHRIHFHFWSRPAAIEGVERVEALRVERTKLDEEGAAQGTGEFRALDVGLVLSSVGYRSNPLPGLPYDPVRGILPNVSGRVVDDRGTHLSGQYVTGWLKRGPQGVIGTNKADAAETVTAVLEDLLHPHARSAGAVDDALTALGAEVIDYVGWQRIDAQEVLRGQASSRDRAKISDWAELRAIGAGRSV</sequence>
<feature type="binding site" evidence="9">
    <location>
        <begin position="358"/>
        <end position="360"/>
    </location>
    <ligand>
        <name>FAD</name>
        <dbReference type="ChEBI" id="CHEBI:57692"/>
    </ligand>
</feature>
<comment type="similarity">
    <text evidence="2">Belongs to the ferredoxin--NADP reductase type 1 family.</text>
</comment>
<evidence type="ECO:0000256" key="8">
    <source>
        <dbReference type="ARBA" id="ARBA00047776"/>
    </source>
</evidence>
<evidence type="ECO:0000256" key="6">
    <source>
        <dbReference type="ARBA" id="ARBA00022857"/>
    </source>
</evidence>
<dbReference type="PANTHER" id="PTHR48467:SF1">
    <property type="entry name" value="GLUTAMATE SYNTHASE 1 [NADH], CHLOROPLASTIC-LIKE"/>
    <property type="match status" value="1"/>
</dbReference>
<evidence type="ECO:0000256" key="5">
    <source>
        <dbReference type="ARBA" id="ARBA00022827"/>
    </source>
</evidence>
<organism evidence="12 13">
    <name type="scientific">Pseudonocardia petroleophila</name>
    <dbReference type="NCBI Taxonomy" id="37331"/>
    <lineage>
        <taxon>Bacteria</taxon>
        <taxon>Bacillati</taxon>
        <taxon>Actinomycetota</taxon>
        <taxon>Actinomycetes</taxon>
        <taxon>Pseudonocardiales</taxon>
        <taxon>Pseudonocardiaceae</taxon>
        <taxon>Pseudonocardia</taxon>
    </lineage>
</organism>
<evidence type="ECO:0000256" key="4">
    <source>
        <dbReference type="ARBA" id="ARBA00022630"/>
    </source>
</evidence>
<dbReference type="EMBL" id="CP060131">
    <property type="protein sequence ID" value="QNG55716.1"/>
    <property type="molecule type" value="Genomic_DNA"/>
</dbReference>
<feature type="binding site" evidence="9">
    <location>
        <position position="42"/>
    </location>
    <ligand>
        <name>FAD</name>
        <dbReference type="ChEBI" id="CHEBI:57692"/>
    </ligand>
</feature>
<dbReference type="Pfam" id="PF07992">
    <property type="entry name" value="Pyr_redox_2"/>
    <property type="match status" value="1"/>
</dbReference>
<evidence type="ECO:0000256" key="10">
    <source>
        <dbReference type="PIRSR" id="PIRSR000362-2"/>
    </source>
</evidence>
<name>A0A7G7MSF5_9PSEU</name>
<evidence type="ECO:0000259" key="11">
    <source>
        <dbReference type="Pfam" id="PF07992"/>
    </source>
</evidence>
<dbReference type="AlphaFoldDB" id="A0A7G7MSF5"/>
<keyword evidence="6 10" id="KW-0521">NADP</keyword>
<comment type="catalytic activity">
    <reaction evidence="8">
        <text>2 reduced [2Fe-2S]-[ferredoxin] + NADP(+) + H(+) = 2 oxidized [2Fe-2S]-[ferredoxin] + NADPH</text>
        <dbReference type="Rhea" id="RHEA:20125"/>
        <dbReference type="Rhea" id="RHEA-COMP:10000"/>
        <dbReference type="Rhea" id="RHEA-COMP:10001"/>
        <dbReference type="ChEBI" id="CHEBI:15378"/>
        <dbReference type="ChEBI" id="CHEBI:33737"/>
        <dbReference type="ChEBI" id="CHEBI:33738"/>
        <dbReference type="ChEBI" id="CHEBI:57783"/>
        <dbReference type="ChEBI" id="CHEBI:58349"/>
        <dbReference type="EC" id="1.18.1.2"/>
    </reaction>
</comment>
<keyword evidence="7" id="KW-0560">Oxidoreductase</keyword>
<dbReference type="KEGG" id="ppel:H6H00_19965"/>
<keyword evidence="5 9" id="KW-0274">FAD</keyword>
<dbReference type="Gene3D" id="3.50.50.60">
    <property type="entry name" value="FAD/NAD(P)-binding domain"/>
    <property type="match status" value="1"/>
</dbReference>
<dbReference type="PRINTS" id="PR00419">
    <property type="entry name" value="ADXRDTASE"/>
</dbReference>
<feature type="binding site" evidence="10">
    <location>
        <position position="358"/>
    </location>
    <ligand>
        <name>NADP(+)</name>
        <dbReference type="ChEBI" id="CHEBI:58349"/>
    </ligand>
</feature>
<proteinExistence type="inferred from homology"/>
<feature type="binding site" evidence="10">
    <location>
        <begin position="192"/>
        <end position="193"/>
    </location>
    <ligand>
        <name>NADP(+)</name>
        <dbReference type="ChEBI" id="CHEBI:58349"/>
    </ligand>
</feature>
<feature type="binding site" evidence="10">
    <location>
        <position position="204"/>
    </location>
    <ligand>
        <name>NADP(+)</name>
        <dbReference type="ChEBI" id="CHEBI:58349"/>
    </ligand>
</feature>
<comment type="cofactor">
    <cofactor evidence="1 9">
        <name>FAD</name>
        <dbReference type="ChEBI" id="CHEBI:57692"/>
    </cofactor>
</comment>
<feature type="binding site" evidence="9">
    <location>
        <position position="351"/>
    </location>
    <ligand>
        <name>FAD</name>
        <dbReference type="ChEBI" id="CHEBI:57692"/>
    </ligand>
</feature>
<feature type="binding site" evidence="9">
    <location>
        <position position="14"/>
    </location>
    <ligand>
        <name>FAD</name>
        <dbReference type="ChEBI" id="CHEBI:57692"/>
    </ligand>
</feature>
<evidence type="ECO:0000256" key="1">
    <source>
        <dbReference type="ARBA" id="ARBA00001974"/>
    </source>
</evidence>
<evidence type="ECO:0000256" key="7">
    <source>
        <dbReference type="ARBA" id="ARBA00023002"/>
    </source>
</evidence>
<keyword evidence="4" id="KW-0285">Flavoprotein</keyword>